<evidence type="ECO:0000313" key="1">
    <source>
        <dbReference type="EMBL" id="PKY57059.1"/>
    </source>
</evidence>
<reference evidence="1 2" key="1">
    <citation type="submission" date="2015-10" db="EMBL/GenBank/DDBJ databases">
        <title>Genome analyses suggest a sexual origin of heterokaryosis in a supposedly ancient asexual fungus.</title>
        <authorList>
            <person name="Ropars J."/>
            <person name="Sedzielewska K."/>
            <person name="Noel J."/>
            <person name="Charron P."/>
            <person name="Farinelli L."/>
            <person name="Marton T."/>
            <person name="Kruger M."/>
            <person name="Pelin A."/>
            <person name="Brachmann A."/>
            <person name="Corradi N."/>
        </authorList>
    </citation>
    <scope>NUCLEOTIDE SEQUENCE [LARGE SCALE GENOMIC DNA]</scope>
    <source>
        <strain evidence="1 2">A4</strain>
    </source>
</reference>
<keyword evidence="2" id="KW-1185">Reference proteome</keyword>
<protein>
    <submittedName>
        <fullName evidence="1">Uncharacterized protein</fullName>
    </submittedName>
</protein>
<dbReference type="Proteomes" id="UP000234323">
    <property type="component" value="Unassembled WGS sequence"/>
</dbReference>
<name>A0A2I1HDV9_9GLOM</name>
<sequence>MLFILGPSVSVWKLRNGEFRNSKFRNGLFRLGNFGTVDFENSSSVFGSGLRNKRFKYFGLGTSKWRLLKRFKCEIRNGELRNGILWILDFDSLRLLISGWDAKKGNVTNVLYSFFVGFGTQGPETAKLFRYSKILNGFVELGHLVSVLESINWSLGHQWLETAP</sequence>
<organism evidence="1 2">
    <name type="scientific">Rhizophagus irregularis</name>
    <dbReference type="NCBI Taxonomy" id="588596"/>
    <lineage>
        <taxon>Eukaryota</taxon>
        <taxon>Fungi</taxon>
        <taxon>Fungi incertae sedis</taxon>
        <taxon>Mucoromycota</taxon>
        <taxon>Glomeromycotina</taxon>
        <taxon>Glomeromycetes</taxon>
        <taxon>Glomerales</taxon>
        <taxon>Glomeraceae</taxon>
        <taxon>Rhizophagus</taxon>
    </lineage>
</organism>
<accession>A0A2I1HDV9</accession>
<proteinExistence type="predicted"/>
<dbReference type="OrthoDB" id="10461494at2759"/>
<dbReference type="EMBL" id="LLXI01002413">
    <property type="protein sequence ID" value="PKY57059.1"/>
    <property type="molecule type" value="Genomic_DNA"/>
</dbReference>
<dbReference type="AlphaFoldDB" id="A0A2I1HDV9"/>
<evidence type="ECO:0000313" key="2">
    <source>
        <dbReference type="Proteomes" id="UP000234323"/>
    </source>
</evidence>
<comment type="caution">
    <text evidence="1">The sequence shown here is derived from an EMBL/GenBank/DDBJ whole genome shotgun (WGS) entry which is preliminary data.</text>
</comment>
<gene>
    <name evidence="1" type="ORF">RhiirA4_477861</name>
</gene>